<comment type="caution">
    <text evidence="3">The sequence shown here is derived from an EMBL/GenBank/DDBJ whole genome shotgun (WGS) entry which is preliminary data.</text>
</comment>
<dbReference type="SUPFAM" id="SSF54427">
    <property type="entry name" value="NTF2-like"/>
    <property type="match status" value="1"/>
</dbReference>
<reference evidence="4" key="1">
    <citation type="journal article" date="2019" name="Int. J. Syst. Evol. Microbiol.">
        <title>The Global Catalogue of Microorganisms (GCM) 10K type strain sequencing project: providing services to taxonomists for standard genome sequencing and annotation.</title>
        <authorList>
            <consortium name="The Broad Institute Genomics Platform"/>
            <consortium name="The Broad Institute Genome Sequencing Center for Infectious Disease"/>
            <person name="Wu L."/>
            <person name="Ma J."/>
        </authorList>
    </citation>
    <scope>NUCLEOTIDE SEQUENCE [LARGE SCALE GENOMIC DNA]</scope>
    <source>
        <strain evidence="4">JCM 18958</strain>
    </source>
</reference>
<feature type="compositionally biased region" description="Low complexity" evidence="1">
    <location>
        <begin position="43"/>
        <end position="72"/>
    </location>
</feature>
<dbReference type="PANTHER" id="PTHR43019">
    <property type="entry name" value="SERINE ENDOPROTEASE DEGS"/>
    <property type="match status" value="1"/>
</dbReference>
<sequence>MAIQSRSTLLVVAAASALALSGCVTVNPNQGGDEQTPPATTAPLQLDPTTPTEPTLESPAQAPPQSASVPPEVPAVWTDTLEQVSTGVVKISTGTCDGPGLLGSGFPVSDTLIVTNAHVVADAAAVTVGQAAATAEIIGYSEEADLALLRVAEPVEGHIFSWAEEPPRLGQDVSVLGYPLRGGLTSVQGVVSSPNARPEGFSDTARYVQTDAAVNPGNSGGPLVTIDGDVLGVVFAKGVAGSAGTPVEGTAYALSYQTAQSIIDDWATAPQSVPLVECPVVPGVPQPTGDVPLDVTVASDHESAAAVAQSLALHGDAINRSQYDAAFGLFTPSMQEQMEGVEVWREGLLTTYWQELAVLDVSGSGDTLTARTLVRTTQDAADGPDGQTCSILALDYTMVQDEQQGIWLINEVQEREDPRPC</sequence>
<feature type="signal peptide" evidence="2">
    <location>
        <begin position="1"/>
        <end position="19"/>
    </location>
</feature>
<evidence type="ECO:0000313" key="4">
    <source>
        <dbReference type="Proteomes" id="UP001501446"/>
    </source>
</evidence>
<feature type="region of interest" description="Disordered" evidence="1">
    <location>
        <begin position="29"/>
        <end position="72"/>
    </location>
</feature>
<dbReference type="InterPro" id="IPR001940">
    <property type="entry name" value="Peptidase_S1C"/>
</dbReference>
<proteinExistence type="predicted"/>
<dbReference type="InterPro" id="IPR009003">
    <property type="entry name" value="Peptidase_S1_PA"/>
</dbReference>
<evidence type="ECO:0000256" key="1">
    <source>
        <dbReference type="SAM" id="MobiDB-lite"/>
    </source>
</evidence>
<dbReference type="Gene3D" id="2.40.10.120">
    <property type="match status" value="1"/>
</dbReference>
<dbReference type="PRINTS" id="PR00834">
    <property type="entry name" value="PROTEASES2C"/>
</dbReference>
<dbReference type="Pfam" id="PF13365">
    <property type="entry name" value="Trypsin_2"/>
    <property type="match status" value="1"/>
</dbReference>
<dbReference type="SUPFAM" id="SSF50494">
    <property type="entry name" value="Trypsin-like serine proteases"/>
    <property type="match status" value="1"/>
</dbReference>
<gene>
    <name evidence="3" type="ORF">GCM10025781_01510</name>
</gene>
<evidence type="ECO:0008006" key="5">
    <source>
        <dbReference type="Google" id="ProtNLM"/>
    </source>
</evidence>
<name>A0ABP8WG75_9MICC</name>
<keyword evidence="2" id="KW-0732">Signal</keyword>
<dbReference type="PROSITE" id="PS51257">
    <property type="entry name" value="PROKAR_LIPOPROTEIN"/>
    <property type="match status" value="1"/>
</dbReference>
<evidence type="ECO:0000313" key="3">
    <source>
        <dbReference type="EMBL" id="GAA4688518.1"/>
    </source>
</evidence>
<keyword evidence="4" id="KW-1185">Reference proteome</keyword>
<dbReference type="RefSeq" id="WP_345310242.1">
    <property type="nucleotide sequence ID" value="NZ_BAABLN010000001.1"/>
</dbReference>
<dbReference type="EMBL" id="BAABLN010000001">
    <property type="protein sequence ID" value="GAA4688518.1"/>
    <property type="molecule type" value="Genomic_DNA"/>
</dbReference>
<dbReference type="Proteomes" id="UP001501446">
    <property type="component" value="Unassembled WGS sequence"/>
</dbReference>
<protein>
    <recommendedName>
        <fullName evidence="5">Serine protease</fullName>
    </recommendedName>
</protein>
<accession>A0ABP8WG75</accession>
<dbReference type="InterPro" id="IPR032710">
    <property type="entry name" value="NTF2-like_dom_sf"/>
</dbReference>
<organism evidence="3 4">
    <name type="scientific">Kocuria gwangalliensis</name>
    <dbReference type="NCBI Taxonomy" id="501592"/>
    <lineage>
        <taxon>Bacteria</taxon>
        <taxon>Bacillati</taxon>
        <taxon>Actinomycetota</taxon>
        <taxon>Actinomycetes</taxon>
        <taxon>Micrococcales</taxon>
        <taxon>Micrococcaceae</taxon>
        <taxon>Kocuria</taxon>
    </lineage>
</organism>
<dbReference type="PANTHER" id="PTHR43019:SF23">
    <property type="entry name" value="PROTEASE DO-LIKE 5, CHLOROPLASTIC"/>
    <property type="match status" value="1"/>
</dbReference>
<feature type="compositionally biased region" description="Polar residues" evidence="1">
    <location>
        <begin position="29"/>
        <end position="39"/>
    </location>
</feature>
<feature type="chain" id="PRO_5047207440" description="Serine protease" evidence="2">
    <location>
        <begin position="20"/>
        <end position="421"/>
    </location>
</feature>
<evidence type="ECO:0000256" key="2">
    <source>
        <dbReference type="SAM" id="SignalP"/>
    </source>
</evidence>